<dbReference type="GO" id="GO:0016746">
    <property type="term" value="F:acyltransferase activity"/>
    <property type="evidence" value="ECO:0007669"/>
    <property type="project" value="UniProtKB-KW"/>
</dbReference>
<dbReference type="InterPro" id="IPR003016">
    <property type="entry name" value="2-oxoA_DH_lipoyl-BS"/>
</dbReference>
<evidence type="ECO:0000259" key="7">
    <source>
        <dbReference type="PROSITE" id="PS51826"/>
    </source>
</evidence>
<feature type="domain" description="Peripheral subunit-binding (PSBD)" evidence="7">
    <location>
        <begin position="138"/>
        <end position="175"/>
    </location>
</feature>
<dbReference type="PANTHER" id="PTHR23151">
    <property type="entry name" value="DIHYDROLIPOAMIDE ACETYL/SUCCINYL-TRANSFERASE-RELATED"/>
    <property type="match status" value="1"/>
</dbReference>
<keyword evidence="9" id="KW-1185">Reference proteome</keyword>
<reference evidence="8" key="1">
    <citation type="submission" date="2021-04" db="EMBL/GenBank/DDBJ databases">
        <title>Isolation of p-tert-butylphenol degrading bacteria Sphingobium phenoxybenzoativorans Tas13 from active sludge.</title>
        <authorList>
            <person name="Li Y."/>
        </authorList>
    </citation>
    <scope>NUCLEOTIDE SEQUENCE</scope>
    <source>
        <strain evidence="8">Tas13</strain>
    </source>
</reference>
<dbReference type="Proteomes" id="UP000681425">
    <property type="component" value="Chromosome"/>
</dbReference>
<evidence type="ECO:0000256" key="3">
    <source>
        <dbReference type="ARBA" id="ARBA00022823"/>
    </source>
</evidence>
<keyword evidence="4" id="KW-0012">Acyltransferase</keyword>
<dbReference type="SUPFAM" id="SSF51230">
    <property type="entry name" value="Single hybrid motif"/>
    <property type="match status" value="1"/>
</dbReference>
<dbReference type="InterPro" id="IPR004167">
    <property type="entry name" value="PSBD"/>
</dbReference>
<dbReference type="AlphaFoldDB" id="A0A975K9W0"/>
<dbReference type="Gene3D" id="3.30.559.10">
    <property type="entry name" value="Chloramphenicol acetyltransferase-like domain"/>
    <property type="match status" value="1"/>
</dbReference>
<dbReference type="PROSITE" id="PS00189">
    <property type="entry name" value="LIPOYL"/>
    <property type="match status" value="1"/>
</dbReference>
<dbReference type="SUPFAM" id="SSF47005">
    <property type="entry name" value="Peripheral subunit-binding domain of 2-oxo acid dehydrogenase complex"/>
    <property type="match status" value="2"/>
</dbReference>
<dbReference type="Pfam" id="PF00198">
    <property type="entry name" value="2-oxoacid_dh"/>
    <property type="match status" value="1"/>
</dbReference>
<dbReference type="Pfam" id="PF00364">
    <property type="entry name" value="Biotin_lipoyl"/>
    <property type="match status" value="1"/>
</dbReference>
<feature type="region of interest" description="Disordered" evidence="5">
    <location>
        <begin position="104"/>
        <end position="124"/>
    </location>
</feature>
<dbReference type="CDD" id="cd06849">
    <property type="entry name" value="lipoyl_domain"/>
    <property type="match status" value="1"/>
</dbReference>
<accession>A0A975K9W0</accession>
<evidence type="ECO:0000259" key="6">
    <source>
        <dbReference type="PROSITE" id="PS50968"/>
    </source>
</evidence>
<dbReference type="InterPro" id="IPR011053">
    <property type="entry name" value="Single_hybrid_motif"/>
</dbReference>
<dbReference type="InterPro" id="IPR023213">
    <property type="entry name" value="CAT-like_dom_sf"/>
</dbReference>
<evidence type="ECO:0000313" key="9">
    <source>
        <dbReference type="Proteomes" id="UP000681425"/>
    </source>
</evidence>
<dbReference type="Gene3D" id="2.40.50.100">
    <property type="match status" value="1"/>
</dbReference>
<evidence type="ECO:0000256" key="1">
    <source>
        <dbReference type="ARBA" id="ARBA00001938"/>
    </source>
</evidence>
<dbReference type="RefSeq" id="WP_212610628.1">
    <property type="nucleotide sequence ID" value="NZ_CP073910.1"/>
</dbReference>
<keyword evidence="3 4" id="KW-0450">Lipoyl</keyword>
<comment type="similarity">
    <text evidence="2 4">Belongs to the 2-oxoacid dehydrogenase family.</text>
</comment>
<dbReference type="SUPFAM" id="SSF52777">
    <property type="entry name" value="CoA-dependent acyltransferases"/>
    <property type="match status" value="1"/>
</dbReference>
<dbReference type="GO" id="GO:0045254">
    <property type="term" value="C:pyruvate dehydrogenase complex"/>
    <property type="evidence" value="ECO:0007669"/>
    <property type="project" value="InterPro"/>
</dbReference>
<evidence type="ECO:0000256" key="2">
    <source>
        <dbReference type="ARBA" id="ARBA00007317"/>
    </source>
</evidence>
<proteinExistence type="inferred from homology"/>
<dbReference type="Gene3D" id="4.10.320.10">
    <property type="entry name" value="E3-binding domain"/>
    <property type="match status" value="2"/>
</dbReference>
<comment type="cofactor">
    <cofactor evidence="1 4">
        <name>(R)-lipoate</name>
        <dbReference type="ChEBI" id="CHEBI:83088"/>
    </cofactor>
</comment>
<evidence type="ECO:0000256" key="4">
    <source>
        <dbReference type="RuleBase" id="RU003423"/>
    </source>
</evidence>
<evidence type="ECO:0000313" key="8">
    <source>
        <dbReference type="EMBL" id="QUT07493.1"/>
    </source>
</evidence>
<dbReference type="GO" id="GO:0006086">
    <property type="term" value="P:pyruvate decarboxylation to acetyl-CoA"/>
    <property type="evidence" value="ECO:0007669"/>
    <property type="project" value="InterPro"/>
</dbReference>
<dbReference type="EMBL" id="CP073910">
    <property type="protein sequence ID" value="QUT07493.1"/>
    <property type="molecule type" value="Genomic_DNA"/>
</dbReference>
<dbReference type="InterPro" id="IPR001078">
    <property type="entry name" value="2-oxoacid_DH_actylTfrase"/>
</dbReference>
<dbReference type="Pfam" id="PF02817">
    <property type="entry name" value="E3_binding"/>
    <property type="match status" value="2"/>
</dbReference>
<sequence>MANLRAFAMPKWGIEMTEGVVAEWMVKEGVPFKKGDIIALIETDKITNEVEAEADGMFPKLVAETGGTYQVGELIAVLAGAEETPSADEVSAFISGFKPADTAVASKAGGSPPPPPAAPKAEPAPELVKTVTIAADANISPAARALAEEKGIDIAGIAGSGEGGRITFQDVLQASLPPVSVGGSPVDIAPVGETLGEVFASPLAKRLAVQHGVALASLSGTGPKGRICKADVLAKVKPEPVAEAAPVAPAAAAPMAFARPAPGTAEIVKMSSMRKAIAKALSHSKSTIPHFYLRSKVRIDAILGLRAQAKAATGEAPSINDYIVRACGLALARHPDVNVQVHGDEIHRFGSADISVAVATDKGLITPIVKGADTLSVAAISREVKALAEKARNGKLQPDEFQGGSFSISNLGMFGIDQFDAIINPPQGAILAVGAGVRQPIEIGNALAFATIVEMSLSCDHRAIDGAVGAEFIRTLKGLIEEPKLLVG</sequence>
<organism evidence="8 9">
    <name type="scientific">Sphingobium phenoxybenzoativorans</name>
    <dbReference type="NCBI Taxonomy" id="1592790"/>
    <lineage>
        <taxon>Bacteria</taxon>
        <taxon>Pseudomonadati</taxon>
        <taxon>Pseudomonadota</taxon>
        <taxon>Alphaproteobacteria</taxon>
        <taxon>Sphingomonadales</taxon>
        <taxon>Sphingomonadaceae</taxon>
        <taxon>Sphingobium</taxon>
    </lineage>
</organism>
<dbReference type="InterPro" id="IPR036625">
    <property type="entry name" value="E3-bd_dom_sf"/>
</dbReference>
<dbReference type="KEGG" id="spph:KFK14_08900"/>
<evidence type="ECO:0000256" key="5">
    <source>
        <dbReference type="SAM" id="MobiDB-lite"/>
    </source>
</evidence>
<dbReference type="PROSITE" id="PS50968">
    <property type="entry name" value="BIOTINYL_LIPOYL"/>
    <property type="match status" value="1"/>
</dbReference>
<gene>
    <name evidence="8" type="ORF">KFK14_08900</name>
</gene>
<dbReference type="InterPro" id="IPR045257">
    <property type="entry name" value="E2/Pdx1"/>
</dbReference>
<keyword evidence="4" id="KW-0808">Transferase</keyword>
<dbReference type="PANTHER" id="PTHR23151:SF90">
    <property type="entry name" value="DIHYDROLIPOYLLYSINE-RESIDUE ACETYLTRANSFERASE COMPONENT OF PYRUVATE DEHYDROGENASE COMPLEX, MITOCHONDRIAL-RELATED"/>
    <property type="match status" value="1"/>
</dbReference>
<feature type="domain" description="Peripheral subunit-binding (PSBD)" evidence="7">
    <location>
        <begin position="199"/>
        <end position="236"/>
    </location>
</feature>
<feature type="domain" description="Lipoyl-binding" evidence="6">
    <location>
        <begin position="4"/>
        <end position="79"/>
    </location>
</feature>
<name>A0A975K9W0_9SPHN</name>
<protein>
    <recommendedName>
        <fullName evidence="4">Dihydrolipoamide acetyltransferase component of pyruvate dehydrogenase complex</fullName>
        <ecNumber evidence="4">2.3.1.-</ecNumber>
    </recommendedName>
</protein>
<dbReference type="PROSITE" id="PS51826">
    <property type="entry name" value="PSBD"/>
    <property type="match status" value="2"/>
</dbReference>
<dbReference type="InterPro" id="IPR000089">
    <property type="entry name" value="Biotin_lipoyl"/>
</dbReference>
<dbReference type="EC" id="2.3.1.-" evidence="4"/>